<dbReference type="PANTHER" id="PTHR11715">
    <property type="entry name" value="GLYCINE CLEAVAGE SYSTEM H PROTEIN"/>
    <property type="match status" value="1"/>
</dbReference>
<dbReference type="EMBL" id="CP032152">
    <property type="protein sequence ID" value="QLL29811.1"/>
    <property type="molecule type" value="Genomic_DNA"/>
</dbReference>
<organism evidence="6 7">
    <name type="scientific">Thermosynechococcus sichuanensis E542</name>
    <dbReference type="NCBI Taxonomy" id="2016101"/>
    <lineage>
        <taxon>Bacteria</taxon>
        <taxon>Bacillati</taxon>
        <taxon>Cyanobacteriota</taxon>
        <taxon>Cyanophyceae</taxon>
        <taxon>Acaryochloridales</taxon>
        <taxon>Thermosynechococcaceae</taxon>
        <taxon>Thermosynechococcus</taxon>
        <taxon>Thermosynechococcus sichuanensis</taxon>
    </lineage>
</organism>
<comment type="cofactor">
    <cofactor evidence="3">
        <name>(R)-lipoate</name>
        <dbReference type="ChEBI" id="CHEBI:83088"/>
    </cofactor>
    <text evidence="3">Binds 1 lipoyl cofactor covalently.</text>
</comment>
<dbReference type="GO" id="GO:0005829">
    <property type="term" value="C:cytosol"/>
    <property type="evidence" value="ECO:0007669"/>
    <property type="project" value="TreeGrafter"/>
</dbReference>
<dbReference type="InterPro" id="IPR017453">
    <property type="entry name" value="GCV_H_sub"/>
</dbReference>
<evidence type="ECO:0000256" key="4">
    <source>
        <dbReference type="PIRSR" id="PIRSR617453-50"/>
    </source>
</evidence>
<dbReference type="CDD" id="cd06848">
    <property type="entry name" value="GCS_H"/>
    <property type="match status" value="1"/>
</dbReference>
<evidence type="ECO:0000259" key="5">
    <source>
        <dbReference type="PROSITE" id="PS50968"/>
    </source>
</evidence>
<reference evidence="7" key="1">
    <citation type="submission" date="2018-09" db="EMBL/GenBank/DDBJ databases">
        <title>Complete genome sequence of thermophilic cyanobacteria strain Thermosynechococcus elongatus PKUAC-SCTE542.</title>
        <authorList>
            <person name="Liang Y."/>
            <person name="Tang J."/>
            <person name="Daroch M."/>
        </authorList>
    </citation>
    <scope>NUCLEOTIDE SEQUENCE [LARGE SCALE GENOMIC DNA]</scope>
    <source>
        <strain evidence="7">E542</strain>
    </source>
</reference>
<dbReference type="InterPro" id="IPR003016">
    <property type="entry name" value="2-oxoA_DH_lipoyl-BS"/>
</dbReference>
<dbReference type="PANTHER" id="PTHR11715:SF3">
    <property type="entry name" value="GLYCINE CLEAVAGE SYSTEM H PROTEIN-RELATED"/>
    <property type="match status" value="1"/>
</dbReference>
<accession>A0A7D6INJ6</accession>
<comment type="subunit">
    <text evidence="3">The glycine cleavage system is composed of four proteins: P, T, L and H.</text>
</comment>
<feature type="modified residue" description="N6-lipoyllysine" evidence="3 4">
    <location>
        <position position="65"/>
    </location>
</feature>
<dbReference type="NCBIfam" id="NF002270">
    <property type="entry name" value="PRK01202.1"/>
    <property type="match status" value="1"/>
</dbReference>
<dbReference type="GO" id="GO:0005960">
    <property type="term" value="C:glycine cleavage complex"/>
    <property type="evidence" value="ECO:0007669"/>
    <property type="project" value="InterPro"/>
</dbReference>
<dbReference type="PROSITE" id="PS00189">
    <property type="entry name" value="LIPOYL"/>
    <property type="match status" value="1"/>
</dbReference>
<evidence type="ECO:0000313" key="6">
    <source>
        <dbReference type="EMBL" id="QLL29811.1"/>
    </source>
</evidence>
<dbReference type="RefSeq" id="WP_181496208.1">
    <property type="nucleotide sequence ID" value="NZ_CP032152.1"/>
</dbReference>
<gene>
    <name evidence="3 6" type="primary">gcvH</name>
    <name evidence="6" type="ORF">D3A95_03160</name>
</gene>
<dbReference type="Gene3D" id="2.40.50.100">
    <property type="match status" value="1"/>
</dbReference>
<dbReference type="GO" id="GO:0009249">
    <property type="term" value="P:protein lipoylation"/>
    <property type="evidence" value="ECO:0007669"/>
    <property type="project" value="TreeGrafter"/>
</dbReference>
<evidence type="ECO:0000256" key="2">
    <source>
        <dbReference type="ARBA" id="ARBA00022823"/>
    </source>
</evidence>
<keyword evidence="2 3" id="KW-0450">Lipoyl</keyword>
<protein>
    <recommendedName>
        <fullName evidence="3">Glycine cleavage system H protein</fullName>
    </recommendedName>
</protein>
<proteinExistence type="inferred from homology"/>
<dbReference type="Pfam" id="PF01597">
    <property type="entry name" value="GCV_H"/>
    <property type="match status" value="1"/>
</dbReference>
<dbReference type="InterPro" id="IPR033753">
    <property type="entry name" value="GCV_H/Fam206"/>
</dbReference>
<dbReference type="InterPro" id="IPR002930">
    <property type="entry name" value="GCV_H"/>
</dbReference>
<comment type="function">
    <text evidence="3">The glycine cleavage system catalyzes the degradation of glycine. The H protein shuttles the methylamine group of glycine from the P protein to the T protein.</text>
</comment>
<dbReference type="InterPro" id="IPR011053">
    <property type="entry name" value="Single_hybrid_motif"/>
</dbReference>
<dbReference type="InterPro" id="IPR000089">
    <property type="entry name" value="Biotin_lipoyl"/>
</dbReference>
<feature type="domain" description="Lipoyl-binding" evidence="5">
    <location>
        <begin position="24"/>
        <end position="106"/>
    </location>
</feature>
<dbReference type="SUPFAM" id="SSF51230">
    <property type="entry name" value="Single hybrid motif"/>
    <property type="match status" value="1"/>
</dbReference>
<dbReference type="KEGG" id="tsq:D3A95_03160"/>
<dbReference type="GO" id="GO:0019464">
    <property type="term" value="P:glycine decarboxylation via glycine cleavage system"/>
    <property type="evidence" value="ECO:0007669"/>
    <property type="project" value="UniProtKB-UniRule"/>
</dbReference>
<dbReference type="HAMAP" id="MF_00272">
    <property type="entry name" value="GcvH"/>
    <property type="match status" value="1"/>
</dbReference>
<dbReference type="Proteomes" id="UP000261812">
    <property type="component" value="Chromosome"/>
</dbReference>
<dbReference type="AlphaFoldDB" id="A0A7D6INJ6"/>
<comment type="similarity">
    <text evidence="1 3">Belongs to the GcvH family.</text>
</comment>
<dbReference type="NCBIfam" id="TIGR00527">
    <property type="entry name" value="gcvH"/>
    <property type="match status" value="1"/>
</dbReference>
<dbReference type="PROSITE" id="PS50968">
    <property type="entry name" value="BIOTINYL_LIPOYL"/>
    <property type="match status" value="1"/>
</dbReference>
<name>A0A7D6INJ6_9CYAN</name>
<keyword evidence="7" id="KW-1185">Reference proteome</keyword>
<evidence type="ECO:0000256" key="1">
    <source>
        <dbReference type="ARBA" id="ARBA00009249"/>
    </source>
</evidence>
<evidence type="ECO:0000313" key="7">
    <source>
        <dbReference type="Proteomes" id="UP000261812"/>
    </source>
</evidence>
<evidence type="ECO:0000256" key="3">
    <source>
        <dbReference type="HAMAP-Rule" id="MF_00272"/>
    </source>
</evidence>
<sequence length="127" mass="13571">MTLTYPDDLQYLDSHEYLRLEGDTATLGISAFAVDQLGDIVFVELPAVGDALEAGERFGTIESVKAVEDLYAPLTGTVIEVNQAVIDNPEQIAADPYGEGWLVKVQVSTPPTGLLSAAEYRALVEGA</sequence>